<name>A0A2S3IIM2_9POAL</name>
<protein>
    <submittedName>
        <fullName evidence="1">Uncharacterized protein</fullName>
    </submittedName>
</protein>
<dbReference type="EMBL" id="CM008054">
    <property type="protein sequence ID" value="PAN45326.1"/>
    <property type="molecule type" value="Genomic_DNA"/>
</dbReference>
<dbReference type="Proteomes" id="UP000243499">
    <property type="component" value="Chromosome 9"/>
</dbReference>
<dbReference type="Gramene" id="PAN45326">
    <property type="protein sequence ID" value="PAN45326"/>
    <property type="gene ID" value="PAHAL_9G110400"/>
</dbReference>
<dbReference type="AlphaFoldDB" id="A0A2S3IIM2"/>
<sequence>MPFKETLSFLGHEHCLLLVPLLSAAPMGHGRLPLHAMALGQRPLEIHPRSPPPPLDMPQQLVLAASEVRRQRHEL</sequence>
<reference evidence="1" key="1">
    <citation type="submission" date="2018-04" db="EMBL/GenBank/DDBJ databases">
        <title>WGS assembly of Panicum hallii.</title>
        <authorList>
            <person name="Lovell J."/>
            <person name="Jenkins J."/>
            <person name="Lowry D."/>
            <person name="Mamidi S."/>
            <person name="Sreedasyam A."/>
            <person name="Weng X."/>
            <person name="Barry K."/>
            <person name="Bonette J."/>
            <person name="Campitelli B."/>
            <person name="Daum C."/>
            <person name="Gordon S."/>
            <person name="Gould B."/>
            <person name="Lipzen A."/>
            <person name="Macqueen A."/>
            <person name="Palacio-Mejia J."/>
            <person name="Plott C."/>
            <person name="Shakirov E."/>
            <person name="Shu S."/>
            <person name="Yoshinaga Y."/>
            <person name="Zane M."/>
            <person name="Rokhsar D."/>
            <person name="Grimwood J."/>
            <person name="Schmutz J."/>
            <person name="Juenger T."/>
        </authorList>
    </citation>
    <scope>NUCLEOTIDE SEQUENCE [LARGE SCALE GENOMIC DNA]</scope>
    <source>
        <strain evidence="1">FIL2</strain>
    </source>
</reference>
<proteinExistence type="predicted"/>
<gene>
    <name evidence="1" type="ORF">PAHAL_9G110400</name>
</gene>
<organism evidence="1">
    <name type="scientific">Panicum hallii</name>
    <dbReference type="NCBI Taxonomy" id="206008"/>
    <lineage>
        <taxon>Eukaryota</taxon>
        <taxon>Viridiplantae</taxon>
        <taxon>Streptophyta</taxon>
        <taxon>Embryophyta</taxon>
        <taxon>Tracheophyta</taxon>
        <taxon>Spermatophyta</taxon>
        <taxon>Magnoliopsida</taxon>
        <taxon>Liliopsida</taxon>
        <taxon>Poales</taxon>
        <taxon>Poaceae</taxon>
        <taxon>PACMAD clade</taxon>
        <taxon>Panicoideae</taxon>
        <taxon>Panicodae</taxon>
        <taxon>Paniceae</taxon>
        <taxon>Panicinae</taxon>
        <taxon>Panicum</taxon>
        <taxon>Panicum sect. Panicum</taxon>
    </lineage>
</organism>
<evidence type="ECO:0000313" key="1">
    <source>
        <dbReference type="EMBL" id="PAN45326.1"/>
    </source>
</evidence>
<accession>A0A2S3IIM2</accession>